<name>A0AA40BKL1_9PEZI</name>
<dbReference type="AlphaFoldDB" id="A0AA40BKL1"/>
<feature type="compositionally biased region" description="Basic and acidic residues" evidence="1">
    <location>
        <begin position="71"/>
        <end position="87"/>
    </location>
</feature>
<reference evidence="2" key="1">
    <citation type="submission" date="2023-06" db="EMBL/GenBank/DDBJ databases">
        <title>Genome-scale phylogeny and comparative genomics of the fungal order Sordariales.</title>
        <authorList>
            <consortium name="Lawrence Berkeley National Laboratory"/>
            <person name="Hensen N."/>
            <person name="Bonometti L."/>
            <person name="Westerberg I."/>
            <person name="Brannstrom I.O."/>
            <person name="Guillou S."/>
            <person name="Cros-Aarteil S."/>
            <person name="Calhoun S."/>
            <person name="Haridas S."/>
            <person name="Kuo A."/>
            <person name="Mondo S."/>
            <person name="Pangilinan J."/>
            <person name="Riley R."/>
            <person name="Labutti K."/>
            <person name="Andreopoulos B."/>
            <person name="Lipzen A."/>
            <person name="Chen C."/>
            <person name="Yanf M."/>
            <person name="Daum C."/>
            <person name="Ng V."/>
            <person name="Clum A."/>
            <person name="Steindorff A."/>
            <person name="Ohm R."/>
            <person name="Martin F."/>
            <person name="Silar P."/>
            <person name="Natvig D."/>
            <person name="Lalanne C."/>
            <person name="Gautier V."/>
            <person name="Ament-Velasquez S.L."/>
            <person name="Kruys A."/>
            <person name="Hutchinson M.I."/>
            <person name="Powell A.J."/>
            <person name="Barry K."/>
            <person name="Miller A.N."/>
            <person name="Grigoriev I.V."/>
            <person name="Debuchy R."/>
            <person name="Gladieux P."/>
            <person name="Thoren M.H."/>
            <person name="Johannesson H."/>
        </authorList>
    </citation>
    <scope>NUCLEOTIDE SEQUENCE</scope>
    <source>
        <strain evidence="2">CBS 540.89</strain>
    </source>
</reference>
<dbReference type="EMBL" id="JAUKTV010000006">
    <property type="protein sequence ID" value="KAK0735961.1"/>
    <property type="molecule type" value="Genomic_DNA"/>
</dbReference>
<dbReference type="Proteomes" id="UP001172159">
    <property type="component" value="Unassembled WGS sequence"/>
</dbReference>
<accession>A0AA40BKL1</accession>
<evidence type="ECO:0000256" key="1">
    <source>
        <dbReference type="SAM" id="MobiDB-lite"/>
    </source>
</evidence>
<sequence length="141" mass="15403">MSTPIFAPSQPTGMAPEAAQLNPHSSPKEQTKWVQDQDNKEAADSRSQPWKQILGDQAQDRNYRGYAAPLPRRDSSTDQVMRRDLFRNHSSGHGNSKRQDEEENVPVGSGEKDKVELGWGPSRNADAGGGGVCQTPITFAG</sequence>
<comment type="caution">
    <text evidence="2">The sequence shown here is derived from an EMBL/GenBank/DDBJ whole genome shotgun (WGS) entry which is preliminary data.</text>
</comment>
<evidence type="ECO:0000313" key="2">
    <source>
        <dbReference type="EMBL" id="KAK0735961.1"/>
    </source>
</evidence>
<proteinExistence type="predicted"/>
<gene>
    <name evidence="2" type="ORF">B0T21DRAFT_348088</name>
</gene>
<feature type="region of interest" description="Disordered" evidence="1">
    <location>
        <begin position="1"/>
        <end position="141"/>
    </location>
</feature>
<keyword evidence="3" id="KW-1185">Reference proteome</keyword>
<protein>
    <submittedName>
        <fullName evidence="2">Uncharacterized protein</fullName>
    </submittedName>
</protein>
<feature type="compositionally biased region" description="Basic and acidic residues" evidence="1">
    <location>
        <begin position="26"/>
        <end position="44"/>
    </location>
</feature>
<evidence type="ECO:0000313" key="3">
    <source>
        <dbReference type="Proteomes" id="UP001172159"/>
    </source>
</evidence>
<organism evidence="2 3">
    <name type="scientific">Apiosordaria backusii</name>
    <dbReference type="NCBI Taxonomy" id="314023"/>
    <lineage>
        <taxon>Eukaryota</taxon>
        <taxon>Fungi</taxon>
        <taxon>Dikarya</taxon>
        <taxon>Ascomycota</taxon>
        <taxon>Pezizomycotina</taxon>
        <taxon>Sordariomycetes</taxon>
        <taxon>Sordariomycetidae</taxon>
        <taxon>Sordariales</taxon>
        <taxon>Lasiosphaeriaceae</taxon>
        <taxon>Apiosordaria</taxon>
    </lineage>
</organism>